<dbReference type="EMBL" id="JH011993">
    <property type="protein sequence ID" value="EGV91420.1"/>
    <property type="molecule type" value="Genomic_DNA"/>
</dbReference>
<evidence type="ECO:0000313" key="1">
    <source>
        <dbReference type="EMBL" id="EGV91420.1"/>
    </source>
</evidence>
<gene>
    <name evidence="1" type="ORF">I79_025908</name>
</gene>
<sequence>MIDRPDMERWGRGYTDVNGSMCKGGKTSRSHYTGGSTKANQLLIHSLWPPVTYPGLCYRIL</sequence>
<organism evidence="1 2">
    <name type="scientific">Cricetulus griseus</name>
    <name type="common">Chinese hamster</name>
    <name type="synonym">Cricetulus barabensis griseus</name>
    <dbReference type="NCBI Taxonomy" id="10029"/>
    <lineage>
        <taxon>Eukaryota</taxon>
        <taxon>Metazoa</taxon>
        <taxon>Chordata</taxon>
        <taxon>Craniata</taxon>
        <taxon>Vertebrata</taxon>
        <taxon>Euteleostomi</taxon>
        <taxon>Mammalia</taxon>
        <taxon>Eutheria</taxon>
        <taxon>Euarchontoglires</taxon>
        <taxon>Glires</taxon>
        <taxon>Rodentia</taxon>
        <taxon>Myomorpha</taxon>
        <taxon>Muroidea</taxon>
        <taxon>Cricetidae</taxon>
        <taxon>Cricetinae</taxon>
        <taxon>Cricetulus</taxon>
    </lineage>
</organism>
<accession>G3IPJ6</accession>
<name>G3IPJ6_CRIGR</name>
<evidence type="ECO:0000313" key="2">
    <source>
        <dbReference type="Proteomes" id="UP000001075"/>
    </source>
</evidence>
<dbReference type="Proteomes" id="UP000001075">
    <property type="component" value="Unassembled WGS sequence"/>
</dbReference>
<dbReference type="InParanoid" id="G3IPJ6"/>
<protein>
    <submittedName>
        <fullName evidence="1">Uncharacterized protein</fullName>
    </submittedName>
</protein>
<dbReference type="AlphaFoldDB" id="G3IPJ6"/>
<proteinExistence type="predicted"/>
<reference evidence="2" key="1">
    <citation type="journal article" date="2011" name="Nat. Biotechnol.">
        <title>The genomic sequence of the Chinese hamster ovary (CHO)-K1 cell line.</title>
        <authorList>
            <person name="Xu X."/>
            <person name="Nagarajan H."/>
            <person name="Lewis N.E."/>
            <person name="Pan S."/>
            <person name="Cai Z."/>
            <person name="Liu X."/>
            <person name="Chen W."/>
            <person name="Xie M."/>
            <person name="Wang W."/>
            <person name="Hammond S."/>
            <person name="Andersen M.R."/>
            <person name="Neff N."/>
            <person name="Passarelli B."/>
            <person name="Koh W."/>
            <person name="Fan H.C."/>
            <person name="Wang J."/>
            <person name="Gui Y."/>
            <person name="Lee K.H."/>
            <person name="Betenbaugh M.J."/>
            <person name="Quake S.R."/>
            <person name="Famili I."/>
            <person name="Palsson B.O."/>
            <person name="Wang J."/>
        </authorList>
    </citation>
    <scope>NUCLEOTIDE SEQUENCE [LARGE SCALE GENOMIC DNA]</scope>
    <source>
        <strain evidence="2">CHO K1 cell line</strain>
    </source>
</reference>